<dbReference type="EMBL" id="MT293574">
    <property type="protein sequence ID" value="QKE44402.1"/>
    <property type="molecule type" value="Genomic_DNA"/>
</dbReference>
<evidence type="ECO:0000313" key="1">
    <source>
        <dbReference type="EMBL" id="QKE44402.1"/>
    </source>
</evidence>
<organism evidence="1 2">
    <name type="scientific">Yaravirus sp. 'brasiliensis'</name>
    <dbReference type="NCBI Taxonomy" id="2739681"/>
    <lineage>
        <taxon>Viruses</taxon>
        <taxon>Varidnaviria</taxon>
        <taxon>Bamfordvirae</taxon>
        <taxon>Nucleocytoviricota</taxon>
        <taxon>Mriyaviricetes</taxon>
        <taxon>Yaraviridae</taxon>
        <taxon>Yaravirus</taxon>
        <taxon>Yaravirus brasiliense</taxon>
    </lineage>
</organism>
<name>A0AAE7B7V4_9VIRU</name>
<dbReference type="GeneID" id="80539285"/>
<accession>A0AAE7B7V4</accession>
<sequence>MEEQRNWRLEWLRGHRDHLQEVRDEKHEAYLFYKQYRSCNAAEYKQHIKEYDAAIARLDSKIAKQVSQCNMNCQRTDQAPHPPSCRSIS</sequence>
<keyword evidence="2" id="KW-1185">Reference proteome</keyword>
<dbReference type="Proteomes" id="UP000830293">
    <property type="component" value="Segment"/>
</dbReference>
<evidence type="ECO:0000313" key="2">
    <source>
        <dbReference type="Proteomes" id="UP000830293"/>
    </source>
</evidence>
<dbReference type="RefSeq" id="YP_010800649.1">
    <property type="nucleotide sequence ID" value="NC_076895.1"/>
</dbReference>
<protein>
    <submittedName>
        <fullName evidence="1">Uncharacterized protein</fullName>
    </submittedName>
</protein>
<reference evidence="1" key="1">
    <citation type="submission" date="2020-04" db="EMBL/GenBank/DDBJ databases">
        <title>A mysterious 80 nm amoeba virus with a near complete 'ORFan genome' challenges the classification of DNA viruses.</title>
        <authorList>
            <person name="Boratto P.V.M."/>
            <person name="Oliveira G.P."/>
            <person name="Machado T.B."/>
            <person name="Andrade A.C.S.P."/>
            <person name="Baudoin J.P."/>
            <person name="Klose T."/>
            <person name="Azza S."/>
            <person name="Decloquement P."/>
            <person name="Chabriere E."/>
            <person name="Colson P."/>
            <person name="Levasseur A."/>
            <person name="La Scola B."/>
            <person name="Abrahao J.S."/>
        </authorList>
    </citation>
    <scope>NUCLEOTIDE SEQUENCE</scope>
    <source>
        <strain evidence="1">BHMG</strain>
    </source>
</reference>
<dbReference type="KEGG" id="vg:80539285"/>
<proteinExistence type="predicted"/>